<accession>A0A8B7XIS1</accession>
<gene>
    <name evidence="4 5" type="primary">LOC110973369</name>
</gene>
<evidence type="ECO:0000313" key="5">
    <source>
        <dbReference type="RefSeq" id="XP_022079837.1"/>
    </source>
</evidence>
<evidence type="ECO:0000256" key="1">
    <source>
        <dbReference type="SAM" id="Phobius"/>
    </source>
</evidence>
<keyword evidence="3" id="KW-1185">Reference proteome</keyword>
<dbReference type="AlphaFoldDB" id="A0A8B7XIS1"/>
<protein>
    <submittedName>
        <fullName evidence="4 5">Uncharacterized protein LOC110973369</fullName>
    </submittedName>
</protein>
<keyword evidence="1" id="KW-0472">Membrane</keyword>
<feature type="transmembrane region" description="Helical" evidence="1">
    <location>
        <begin position="78"/>
        <end position="99"/>
    </location>
</feature>
<proteinExistence type="predicted"/>
<dbReference type="RefSeq" id="XP_022079835.1">
    <property type="nucleotide sequence ID" value="XM_022224143.1"/>
</dbReference>
<reference evidence="4 5" key="1">
    <citation type="submission" date="2025-04" db="UniProtKB">
        <authorList>
            <consortium name="RefSeq"/>
        </authorList>
    </citation>
    <scope>IDENTIFICATION</scope>
</reference>
<keyword evidence="1" id="KW-0812">Transmembrane</keyword>
<keyword evidence="2" id="KW-0732">Signal</keyword>
<evidence type="ECO:0000256" key="2">
    <source>
        <dbReference type="SAM" id="SignalP"/>
    </source>
</evidence>
<sequence>MKLTNERTSDWKSGVDFGLRWALLAACLCQLAYKGCHAAVDCPDQNGVIRYRCEDSAYCCGNGECCLLDNGFNIFTLWYFWASIGLGLVICIAASRVFCKSKRHSQVQVQDISKAANHLQVGDVPRPRPHLQPQPQPLQQTQPQQVVVVPVVYNQPAIRVPQEGAFNVSGSVLPSGAMTTAMHPGINQPQGRRRVMMMNGRPPPGLVQPAPALPGEFVRPFGPGYHQPSLYGPLPPGYVPPN</sequence>
<dbReference type="OrthoDB" id="10480653at2759"/>
<keyword evidence="1" id="KW-1133">Transmembrane helix</keyword>
<evidence type="ECO:0000313" key="4">
    <source>
        <dbReference type="RefSeq" id="XP_022079835.1"/>
    </source>
</evidence>
<feature type="chain" id="PRO_5044665438" evidence="2">
    <location>
        <begin position="39"/>
        <end position="242"/>
    </location>
</feature>
<dbReference type="KEGG" id="aplc:110973369"/>
<feature type="signal peptide" evidence="2">
    <location>
        <begin position="1"/>
        <end position="38"/>
    </location>
</feature>
<dbReference type="OMA" id="TLWYFWA"/>
<dbReference type="GeneID" id="110973369"/>
<dbReference type="Proteomes" id="UP000694845">
    <property type="component" value="Unplaced"/>
</dbReference>
<name>A0A8B7XIS1_ACAPL</name>
<evidence type="ECO:0000313" key="3">
    <source>
        <dbReference type="Proteomes" id="UP000694845"/>
    </source>
</evidence>
<dbReference type="RefSeq" id="XP_022079837.1">
    <property type="nucleotide sequence ID" value="XM_022224145.1"/>
</dbReference>
<organism evidence="3 4">
    <name type="scientific">Acanthaster planci</name>
    <name type="common">Crown-of-thorns starfish</name>
    <dbReference type="NCBI Taxonomy" id="133434"/>
    <lineage>
        <taxon>Eukaryota</taxon>
        <taxon>Metazoa</taxon>
        <taxon>Echinodermata</taxon>
        <taxon>Eleutherozoa</taxon>
        <taxon>Asterozoa</taxon>
        <taxon>Asteroidea</taxon>
        <taxon>Valvatacea</taxon>
        <taxon>Valvatida</taxon>
        <taxon>Acanthasteridae</taxon>
        <taxon>Acanthaster</taxon>
    </lineage>
</organism>